<evidence type="ECO:0000313" key="1">
    <source>
        <dbReference type="EMBL" id="MCE3214640.1"/>
    </source>
</evidence>
<keyword evidence="2" id="KW-1185">Reference proteome</keyword>
<sequence>ERMVKEVACRTRNTSAMGGARQRQVWATQKSQIPILLGTEAAKSNFNSRRNNE</sequence>
<feature type="non-terminal residue" evidence="1">
    <location>
        <position position="53"/>
    </location>
</feature>
<name>A0ABS8WRD2_DATST</name>
<accession>A0ABS8WRD2</accession>
<evidence type="ECO:0000313" key="2">
    <source>
        <dbReference type="Proteomes" id="UP000823775"/>
    </source>
</evidence>
<comment type="caution">
    <text evidence="1">The sequence shown here is derived from an EMBL/GenBank/DDBJ whole genome shotgun (WGS) entry which is preliminary data.</text>
</comment>
<feature type="non-terminal residue" evidence="1">
    <location>
        <position position="1"/>
    </location>
</feature>
<reference evidence="1 2" key="1">
    <citation type="journal article" date="2021" name="BMC Genomics">
        <title>Datura genome reveals duplications of psychoactive alkaloid biosynthetic genes and high mutation rate following tissue culture.</title>
        <authorList>
            <person name="Rajewski A."/>
            <person name="Carter-House D."/>
            <person name="Stajich J."/>
            <person name="Litt A."/>
        </authorList>
    </citation>
    <scope>NUCLEOTIDE SEQUENCE [LARGE SCALE GENOMIC DNA]</scope>
    <source>
        <strain evidence="1">AR-01</strain>
    </source>
</reference>
<gene>
    <name evidence="1" type="ORF">HAX54_052925</name>
</gene>
<dbReference type="Proteomes" id="UP000823775">
    <property type="component" value="Unassembled WGS sequence"/>
</dbReference>
<dbReference type="EMBL" id="JACEIK010009729">
    <property type="protein sequence ID" value="MCE3214640.1"/>
    <property type="molecule type" value="Genomic_DNA"/>
</dbReference>
<organism evidence="1 2">
    <name type="scientific">Datura stramonium</name>
    <name type="common">Jimsonweed</name>
    <name type="synonym">Common thornapple</name>
    <dbReference type="NCBI Taxonomy" id="4076"/>
    <lineage>
        <taxon>Eukaryota</taxon>
        <taxon>Viridiplantae</taxon>
        <taxon>Streptophyta</taxon>
        <taxon>Embryophyta</taxon>
        <taxon>Tracheophyta</taxon>
        <taxon>Spermatophyta</taxon>
        <taxon>Magnoliopsida</taxon>
        <taxon>eudicotyledons</taxon>
        <taxon>Gunneridae</taxon>
        <taxon>Pentapetalae</taxon>
        <taxon>asterids</taxon>
        <taxon>lamiids</taxon>
        <taxon>Solanales</taxon>
        <taxon>Solanaceae</taxon>
        <taxon>Solanoideae</taxon>
        <taxon>Datureae</taxon>
        <taxon>Datura</taxon>
    </lineage>
</organism>
<proteinExistence type="predicted"/>
<protein>
    <submittedName>
        <fullName evidence="1">Uncharacterized protein</fullName>
    </submittedName>
</protein>